<organism evidence="1 2">
    <name type="scientific">Pristionchus pacificus</name>
    <name type="common">Parasitic nematode worm</name>
    <dbReference type="NCBI Taxonomy" id="54126"/>
    <lineage>
        <taxon>Eukaryota</taxon>
        <taxon>Metazoa</taxon>
        <taxon>Ecdysozoa</taxon>
        <taxon>Nematoda</taxon>
        <taxon>Chromadorea</taxon>
        <taxon>Rhabditida</taxon>
        <taxon>Rhabditina</taxon>
        <taxon>Diplogasteromorpha</taxon>
        <taxon>Diplogasteroidea</taxon>
        <taxon>Neodiplogasteridae</taxon>
        <taxon>Pristionchus</taxon>
    </lineage>
</organism>
<reference evidence="2" key="1">
    <citation type="journal article" date="2008" name="Nat. Genet.">
        <title>The Pristionchus pacificus genome provides a unique perspective on nematode lifestyle and parasitism.</title>
        <authorList>
            <person name="Dieterich C."/>
            <person name="Clifton S.W."/>
            <person name="Schuster L.N."/>
            <person name="Chinwalla A."/>
            <person name="Delehaunty K."/>
            <person name="Dinkelacker I."/>
            <person name="Fulton L."/>
            <person name="Fulton R."/>
            <person name="Godfrey J."/>
            <person name="Minx P."/>
            <person name="Mitreva M."/>
            <person name="Roeseler W."/>
            <person name="Tian H."/>
            <person name="Witte H."/>
            <person name="Yang S.P."/>
            <person name="Wilson R.K."/>
            <person name="Sommer R.J."/>
        </authorList>
    </citation>
    <scope>NUCLEOTIDE SEQUENCE [LARGE SCALE GENOMIC DNA]</scope>
    <source>
        <strain evidence="2">PS312</strain>
    </source>
</reference>
<name>A0A2A6B407_PRIPA</name>
<protein>
    <submittedName>
        <fullName evidence="1">Uncharacterized protein</fullName>
    </submittedName>
</protein>
<reference evidence="1" key="2">
    <citation type="submission" date="2022-06" db="UniProtKB">
        <authorList>
            <consortium name="EnsemblMetazoa"/>
        </authorList>
    </citation>
    <scope>IDENTIFICATION</scope>
    <source>
        <strain evidence="1">PS312</strain>
    </source>
</reference>
<dbReference type="AlphaFoldDB" id="A0A2A6B407"/>
<proteinExistence type="predicted"/>
<evidence type="ECO:0000313" key="2">
    <source>
        <dbReference type="Proteomes" id="UP000005239"/>
    </source>
</evidence>
<dbReference type="Proteomes" id="UP000005239">
    <property type="component" value="Unassembled WGS sequence"/>
</dbReference>
<evidence type="ECO:0000313" key="1">
    <source>
        <dbReference type="EnsemblMetazoa" id="PPA45217.1"/>
    </source>
</evidence>
<sequence>MVNCMRNGDETRYVVYFVKCVLTKLGDTEESKTEVDLSGAQDGIRVSEGKGSFLQYIVYNLTLIGYEEGN</sequence>
<dbReference type="EnsemblMetazoa" id="PPA45217.1">
    <property type="protein sequence ID" value="PPA45217.1"/>
    <property type="gene ID" value="WBGene00283586"/>
</dbReference>
<accession>A0A8R1V0C1</accession>
<keyword evidence="2" id="KW-1185">Reference proteome</keyword>
<accession>A0A2A6B407</accession>
<gene>
    <name evidence="1" type="primary">WBGene00283586</name>
</gene>